<comment type="function">
    <text evidence="1">Conjugation of reduced glutathione to a wide number of exogenous and endogenous hydrophobic electrophiles.</text>
</comment>
<dbReference type="GO" id="GO:0004364">
    <property type="term" value="F:glutathione transferase activity"/>
    <property type="evidence" value="ECO:0007669"/>
    <property type="project" value="UniProtKB-EC"/>
</dbReference>
<evidence type="ECO:0000256" key="7">
    <source>
        <dbReference type="ARBA" id="ARBA00022692"/>
    </source>
</evidence>
<feature type="transmembrane region" description="Helical" evidence="18">
    <location>
        <begin position="104"/>
        <end position="126"/>
    </location>
</feature>
<gene>
    <name evidence="19" type="ORF">HTAM1171_LOCUS960</name>
</gene>
<comment type="subcellular location">
    <subcellularLocation>
        <location evidence="3">Endoplasmic reticulum membrane</location>
        <topology evidence="3">Multi-pass membrane protein</topology>
    </subcellularLocation>
    <subcellularLocation>
        <location evidence="2">Mitochondrion outer membrane</location>
    </subcellularLocation>
</comment>
<feature type="transmembrane region" description="Helical" evidence="18">
    <location>
        <begin position="132"/>
        <end position="154"/>
    </location>
</feature>
<dbReference type="Gene3D" id="1.20.120.550">
    <property type="entry name" value="Membrane associated eicosanoid/glutathione metabolism-like domain"/>
    <property type="match status" value="1"/>
</dbReference>
<dbReference type="GO" id="GO:0005741">
    <property type="term" value="C:mitochondrial outer membrane"/>
    <property type="evidence" value="ECO:0007669"/>
    <property type="project" value="UniProtKB-SubCell"/>
</dbReference>
<protein>
    <recommendedName>
        <fullName evidence="15">Microsomal glutathione S-transferase 1</fullName>
        <ecNumber evidence="5">2.5.1.18</ecNumber>
    </recommendedName>
</protein>
<keyword evidence="7 18" id="KW-0812">Transmembrane</keyword>
<dbReference type="AlphaFoldDB" id="A0A7S2E0H8"/>
<evidence type="ECO:0000256" key="9">
    <source>
        <dbReference type="ARBA" id="ARBA00022824"/>
    </source>
</evidence>
<accession>A0A7S2E0H8</accession>
<dbReference type="GO" id="GO:0005789">
    <property type="term" value="C:endoplasmic reticulum membrane"/>
    <property type="evidence" value="ECO:0007669"/>
    <property type="project" value="UniProtKB-SubCell"/>
</dbReference>
<dbReference type="PANTHER" id="PTHR10689:SF6">
    <property type="entry name" value="MICROSOMAL GLUTATHIONE S-TRANSFERASE 1"/>
    <property type="match status" value="1"/>
</dbReference>
<comment type="subunit">
    <text evidence="14">Homotrimer; The trimer binds only one molecule of glutathione.</text>
</comment>
<evidence type="ECO:0000256" key="14">
    <source>
        <dbReference type="ARBA" id="ARBA00038540"/>
    </source>
</evidence>
<evidence type="ECO:0000256" key="13">
    <source>
        <dbReference type="ARBA" id="ARBA00023136"/>
    </source>
</evidence>
<comment type="similarity">
    <text evidence="4">Belongs to the MAPEG family.</text>
</comment>
<evidence type="ECO:0000256" key="8">
    <source>
        <dbReference type="ARBA" id="ARBA00022787"/>
    </source>
</evidence>
<name>A0A7S2E0H8_9STRA</name>
<dbReference type="InterPro" id="IPR040162">
    <property type="entry name" value="MGST1-like"/>
</dbReference>
<keyword evidence="12" id="KW-0496">Mitochondrion</keyword>
<dbReference type="Pfam" id="PF01124">
    <property type="entry name" value="MAPEG"/>
    <property type="match status" value="1"/>
</dbReference>
<evidence type="ECO:0000256" key="4">
    <source>
        <dbReference type="ARBA" id="ARBA00010459"/>
    </source>
</evidence>
<keyword evidence="9" id="KW-0256">Endoplasmic reticulum</keyword>
<dbReference type="EMBL" id="HBGV01001572">
    <property type="protein sequence ID" value="CAD9469442.1"/>
    <property type="molecule type" value="Transcribed_RNA"/>
</dbReference>
<proteinExistence type="inferred from homology"/>
<evidence type="ECO:0000256" key="15">
    <source>
        <dbReference type="ARBA" id="ARBA00039397"/>
    </source>
</evidence>
<evidence type="ECO:0000256" key="1">
    <source>
        <dbReference type="ARBA" id="ARBA00003701"/>
    </source>
</evidence>
<evidence type="ECO:0000256" key="3">
    <source>
        <dbReference type="ARBA" id="ARBA00004477"/>
    </source>
</evidence>
<comment type="catalytic activity">
    <reaction evidence="16">
        <text>RX + glutathione = an S-substituted glutathione + a halide anion + H(+)</text>
        <dbReference type="Rhea" id="RHEA:16437"/>
        <dbReference type="ChEBI" id="CHEBI:15378"/>
        <dbReference type="ChEBI" id="CHEBI:16042"/>
        <dbReference type="ChEBI" id="CHEBI:17792"/>
        <dbReference type="ChEBI" id="CHEBI:57925"/>
        <dbReference type="ChEBI" id="CHEBI:90779"/>
        <dbReference type="EC" id="2.5.1.18"/>
    </reaction>
    <physiologicalReaction direction="left-to-right" evidence="16">
        <dbReference type="Rhea" id="RHEA:16438"/>
    </physiologicalReaction>
</comment>
<keyword evidence="6" id="KW-0808">Transferase</keyword>
<evidence type="ECO:0000256" key="11">
    <source>
        <dbReference type="ARBA" id="ARBA00022990"/>
    </source>
</evidence>
<sequence>MPSDLAQAVRATAILSVLIWTKVVATNLGLGGAKKNAGGRPPEDTYQKKDDEVTGEDKDRMDRAQRIVNNDLENIPYTMVLAWGALFCISLIEDEGALNDHARAHIVLYSLFSACRFTHSIVYALGLAYVRSLVWLVGVLCSFGIAINGAAASYKIP</sequence>
<evidence type="ECO:0000256" key="16">
    <source>
        <dbReference type="ARBA" id="ARBA00049385"/>
    </source>
</evidence>
<keyword evidence="10 18" id="KW-1133">Transmembrane helix</keyword>
<dbReference type="SUPFAM" id="SSF161084">
    <property type="entry name" value="MAPEG domain-like"/>
    <property type="match status" value="1"/>
</dbReference>
<evidence type="ECO:0000256" key="12">
    <source>
        <dbReference type="ARBA" id="ARBA00023128"/>
    </source>
</evidence>
<feature type="region of interest" description="Disordered" evidence="17">
    <location>
        <begin position="34"/>
        <end position="58"/>
    </location>
</feature>
<feature type="compositionally biased region" description="Basic and acidic residues" evidence="17">
    <location>
        <begin position="41"/>
        <end position="58"/>
    </location>
</feature>
<evidence type="ECO:0000256" key="5">
    <source>
        <dbReference type="ARBA" id="ARBA00012452"/>
    </source>
</evidence>
<evidence type="ECO:0000256" key="10">
    <source>
        <dbReference type="ARBA" id="ARBA00022989"/>
    </source>
</evidence>
<organism evidence="19">
    <name type="scientific">Helicotheca tamesis</name>
    <dbReference type="NCBI Taxonomy" id="374047"/>
    <lineage>
        <taxon>Eukaryota</taxon>
        <taxon>Sar</taxon>
        <taxon>Stramenopiles</taxon>
        <taxon>Ochrophyta</taxon>
        <taxon>Bacillariophyta</taxon>
        <taxon>Mediophyceae</taxon>
        <taxon>Lithodesmiophycidae</taxon>
        <taxon>Lithodesmiales</taxon>
        <taxon>Lithodesmiaceae</taxon>
        <taxon>Helicotheca</taxon>
    </lineage>
</organism>
<evidence type="ECO:0000256" key="6">
    <source>
        <dbReference type="ARBA" id="ARBA00022679"/>
    </source>
</evidence>
<reference evidence="19" key="1">
    <citation type="submission" date="2021-01" db="EMBL/GenBank/DDBJ databases">
        <authorList>
            <person name="Corre E."/>
            <person name="Pelletier E."/>
            <person name="Niang G."/>
            <person name="Scheremetjew M."/>
            <person name="Finn R."/>
            <person name="Kale V."/>
            <person name="Holt S."/>
            <person name="Cochrane G."/>
            <person name="Meng A."/>
            <person name="Brown T."/>
            <person name="Cohen L."/>
        </authorList>
    </citation>
    <scope>NUCLEOTIDE SEQUENCE</scope>
    <source>
        <strain evidence="19">CCMP826</strain>
    </source>
</reference>
<dbReference type="InterPro" id="IPR001129">
    <property type="entry name" value="Membr-assoc_MAPEG"/>
</dbReference>
<evidence type="ECO:0000313" key="19">
    <source>
        <dbReference type="EMBL" id="CAD9469442.1"/>
    </source>
</evidence>
<dbReference type="EC" id="2.5.1.18" evidence="5"/>
<keyword evidence="13 18" id="KW-0472">Membrane</keyword>
<evidence type="ECO:0000256" key="2">
    <source>
        <dbReference type="ARBA" id="ARBA00004294"/>
    </source>
</evidence>
<dbReference type="InterPro" id="IPR023352">
    <property type="entry name" value="MAPEG-like_dom_sf"/>
</dbReference>
<feature type="transmembrane region" description="Helical" evidence="18">
    <location>
        <begin position="75"/>
        <end position="92"/>
    </location>
</feature>
<evidence type="ECO:0000256" key="17">
    <source>
        <dbReference type="SAM" id="MobiDB-lite"/>
    </source>
</evidence>
<evidence type="ECO:0000256" key="18">
    <source>
        <dbReference type="SAM" id="Phobius"/>
    </source>
</evidence>
<dbReference type="PANTHER" id="PTHR10689">
    <property type="entry name" value="MICROSOMAL GLUTATHIONE S-TRANSFERASE 1"/>
    <property type="match status" value="1"/>
</dbReference>
<keyword evidence="8" id="KW-1000">Mitochondrion outer membrane</keyword>
<keyword evidence="11" id="KW-0007">Acetylation</keyword>